<dbReference type="Proteomes" id="UP000006906">
    <property type="component" value="Chromosome 7"/>
</dbReference>
<keyword evidence="5" id="KW-0342">GTP-binding</keyword>
<dbReference type="HOGENOM" id="CLU_301567_0_0_1"/>
<dbReference type="GO" id="GO:0005525">
    <property type="term" value="F:GTP binding"/>
    <property type="evidence" value="ECO:0007669"/>
    <property type="project" value="UniProtKB-KW"/>
</dbReference>
<dbReference type="GO" id="GO:0019934">
    <property type="term" value="P:cGMP-mediated signaling"/>
    <property type="evidence" value="ECO:0000318"/>
    <property type="project" value="GO_Central"/>
</dbReference>
<reference evidence="13" key="4">
    <citation type="submission" date="2017-07" db="EMBL/GenBank/DDBJ databases">
        <title>WGS assembly of Chlamydomonas reinhardtii.</title>
        <authorList>
            <consortium name="Chlamydomonas Annotation Team"/>
            <consortium name="JGI Annotation Team"/>
            <person name="Merchant S.S."/>
            <person name="Prochnik S.E."/>
            <person name="Vallon O."/>
            <person name="Harris E.H."/>
            <person name="Karpowicz S.J."/>
            <person name="Witman G.B."/>
            <person name="Terry A."/>
            <person name="Salamov A."/>
            <person name="Fritz-Laylin L.K."/>
            <person name="Marechal-Drouard L."/>
            <person name="Marshall W.F."/>
            <person name="Qu L.H."/>
            <person name="Nelson D.R."/>
            <person name="Sanderfoot A.A."/>
            <person name="Spalding M.H."/>
            <person name="Kapitonov V.V."/>
            <person name="Ren Q."/>
            <person name="Ferris P."/>
            <person name="Lindquist E."/>
            <person name="Shapiro H."/>
            <person name="Lucas S.M."/>
            <person name="Grimwood J."/>
            <person name="Schmutz J."/>
            <person name="Grigoriev I.V."/>
            <person name="Rokhsar D.S."/>
        </authorList>
    </citation>
    <scope>NUCLEOTIDE SEQUENCE</scope>
    <source>
        <strain evidence="13">CC-503 cw92 mt+</strain>
    </source>
</reference>
<reference evidence="15" key="3">
    <citation type="journal article" date="2008" name="BMC Struct. Biol.">
        <title>The crystal structure of the catalytic domain of a eukaryotic guanylate cyclase.</title>
        <authorList>
            <person name="Winger J.A."/>
            <person name="Derbyshire E.R."/>
            <person name="Lamers M.H."/>
            <person name="Marletta M.A."/>
            <person name="Kuriyan J."/>
        </authorList>
    </citation>
    <scope>X-RAY CRYSTALLOGRAPHY (2.55 ANGSTROMS) OF 468-655</scope>
</reference>
<dbReference type="Pfam" id="PF00211">
    <property type="entry name" value="Guanylate_cyc"/>
    <property type="match status" value="1"/>
</dbReference>
<dbReference type="PDBsum" id="3ET6"/>
<dbReference type="OrthoDB" id="6127067at2759"/>
<dbReference type="EC" id="4.6.1.2" evidence="2"/>
<evidence type="ECO:0000259" key="11">
    <source>
        <dbReference type="PROSITE" id="PS50125"/>
    </source>
</evidence>
<dbReference type="GO" id="GO:0020037">
    <property type="term" value="F:heme binding"/>
    <property type="evidence" value="ECO:0007669"/>
    <property type="project" value="InterPro"/>
</dbReference>
<protein>
    <recommendedName>
        <fullName evidence="2">guanylate cyclase</fullName>
        <ecNumber evidence="2">4.6.1.2</ecNumber>
    </recommendedName>
</protein>
<keyword evidence="14" id="KW-1185">Reference proteome</keyword>
<dbReference type="InterPro" id="IPR038158">
    <property type="entry name" value="H-NOX_domain_sf"/>
</dbReference>
<dbReference type="Gene3D" id="3.30.450.260">
    <property type="entry name" value="Haem NO binding associated domain"/>
    <property type="match status" value="1"/>
</dbReference>
<dbReference type="RefSeq" id="XP_001700847.1">
    <property type="nucleotide sequence ID" value="XM_001700795.2"/>
</dbReference>
<evidence type="ECO:0000256" key="5">
    <source>
        <dbReference type="ARBA" id="ARBA00023134"/>
    </source>
</evidence>
<evidence type="ECO:0000256" key="9">
    <source>
        <dbReference type="SAM" id="Coils"/>
    </source>
</evidence>
<dbReference type="SMR" id="Q5YLC2"/>
<comment type="subcellular location">
    <subcellularLocation>
        <location evidence="1">Cytoplasm</location>
    </subcellularLocation>
</comment>
<dbReference type="EMBL" id="AY343540">
    <property type="protein sequence ID" value="AAR02408.1"/>
    <property type="molecule type" value="mRNA"/>
</dbReference>
<dbReference type="Pfam" id="PF07700">
    <property type="entry name" value="HNOB"/>
    <property type="match status" value="1"/>
</dbReference>
<comment type="similarity">
    <text evidence="8">Belongs to the adenylyl cyclase class-4/guanylyl cyclase family.</text>
</comment>
<dbReference type="InterPro" id="IPR011645">
    <property type="entry name" value="HNOB_dom_associated"/>
</dbReference>
<dbReference type="CDD" id="cd07302">
    <property type="entry name" value="CHD"/>
    <property type="match status" value="1"/>
</dbReference>
<dbReference type="EMBL" id="CM008968">
    <property type="protein sequence ID" value="PNW80520.1"/>
    <property type="molecule type" value="Genomic_DNA"/>
</dbReference>
<keyword evidence="3" id="KW-0963">Cytoplasm</keyword>
<dbReference type="Gene3D" id="3.90.1520.10">
    <property type="entry name" value="H-NOX domain"/>
    <property type="match status" value="1"/>
</dbReference>
<feature type="region of interest" description="Disordered" evidence="10">
    <location>
        <begin position="760"/>
        <end position="841"/>
    </location>
</feature>
<dbReference type="Gene3D" id="6.10.250.780">
    <property type="match status" value="1"/>
</dbReference>
<dbReference type="InterPro" id="IPR018297">
    <property type="entry name" value="A/G_cyclase_CS"/>
</dbReference>
<dbReference type="eggNOG" id="KOG4171">
    <property type="taxonomic scope" value="Eukaryota"/>
</dbReference>
<dbReference type="Gramene" id="PNW80520">
    <property type="protein sequence ID" value="PNW80520"/>
    <property type="gene ID" value="CHLRE_07g320750v5"/>
</dbReference>
<feature type="region of interest" description="Disordered" evidence="10">
    <location>
        <begin position="339"/>
        <end position="364"/>
    </location>
</feature>
<keyword evidence="15" id="KW-0002">3D-structure</keyword>
<keyword evidence="6 8" id="KW-0456">Lyase</keyword>
<dbReference type="GO" id="GO:0070482">
    <property type="term" value="P:response to oxygen levels"/>
    <property type="evidence" value="ECO:0000318"/>
    <property type="project" value="GO_Central"/>
</dbReference>
<dbReference type="BRENDA" id="4.6.1.2">
    <property type="organism ID" value="1318"/>
</dbReference>
<evidence type="ECO:0000256" key="2">
    <source>
        <dbReference type="ARBA" id="ARBA00012202"/>
    </source>
</evidence>
<dbReference type="KEGG" id="cre:CHLRE_07g320750v5"/>
<organism evidence="12">
    <name type="scientific">Chlamydomonas reinhardtii</name>
    <name type="common">Chlamydomonas smithii</name>
    <dbReference type="NCBI Taxonomy" id="3055"/>
    <lineage>
        <taxon>Eukaryota</taxon>
        <taxon>Viridiplantae</taxon>
        <taxon>Chlorophyta</taxon>
        <taxon>core chlorophytes</taxon>
        <taxon>Chlorophyceae</taxon>
        <taxon>CS clade</taxon>
        <taxon>Chlamydomonadales</taxon>
        <taxon>Chlamydomonadaceae</taxon>
        <taxon>Chlamydomonas</taxon>
    </lineage>
</organism>
<dbReference type="InterPro" id="IPR001054">
    <property type="entry name" value="A/G_cyclase"/>
</dbReference>
<evidence type="ECO:0000313" key="12">
    <source>
        <dbReference type="EMBL" id="AAR02408.1"/>
    </source>
</evidence>
<reference evidence="13 14" key="2">
    <citation type="journal article" date="2007" name="Science">
        <title>The Chlamydomonas genome reveals the evolution of key animal and plant functions.</title>
        <authorList>
            <person name="Merchant S.S."/>
            <person name="Prochnik S.E."/>
            <person name="Vallon O."/>
            <person name="Harris E.H."/>
            <person name="Karpowicz S.J."/>
            <person name="Witman G.B."/>
            <person name="Terry A."/>
            <person name="Salamov A."/>
            <person name="Fritz-Laylin L.K."/>
            <person name="Marechal-Drouard L."/>
            <person name="Marshall W.F."/>
            <person name="Qu L.H."/>
            <person name="Nelson D.R."/>
            <person name="Sanderfoot A.A."/>
            <person name="Spalding M.H."/>
            <person name="Kapitonov V.V."/>
            <person name="Ren Q."/>
            <person name="Ferris P."/>
            <person name="Lindquist E."/>
            <person name="Shapiro H."/>
            <person name="Lucas S.M."/>
            <person name="Grimwood J."/>
            <person name="Schmutz J."/>
            <person name="Cardol P."/>
            <person name="Cerutti H."/>
            <person name="Chanfreau G."/>
            <person name="Chen C.L."/>
            <person name="Cognat V."/>
            <person name="Croft M.T."/>
            <person name="Dent R."/>
            <person name="Dutcher S."/>
            <person name="Fernandez E."/>
            <person name="Fukuzawa H."/>
            <person name="Gonzalez-Ballester D."/>
            <person name="Gonzalez-Halphen D."/>
            <person name="Hallmann A."/>
            <person name="Hanikenne M."/>
            <person name="Hippler M."/>
            <person name="Inwood W."/>
            <person name="Jabbari K."/>
            <person name="Kalanon M."/>
            <person name="Kuras R."/>
            <person name="Lefebvre P.A."/>
            <person name="Lemaire S.D."/>
            <person name="Lobanov A.V."/>
            <person name="Lohr M."/>
            <person name="Manuell A."/>
            <person name="Meier I."/>
            <person name="Mets L."/>
            <person name="Mittag M."/>
            <person name="Mittelmeier T."/>
            <person name="Moroney J.V."/>
            <person name="Moseley J."/>
            <person name="Napoli C."/>
            <person name="Nedelcu A.M."/>
            <person name="Niyogi K."/>
            <person name="Novoselov S.V."/>
            <person name="Paulsen I.T."/>
            <person name="Pazour G."/>
            <person name="Purton S."/>
            <person name="Ral J.P."/>
            <person name="Riano-Pachon D.M."/>
            <person name="Riekhof W."/>
            <person name="Rymarquis L."/>
            <person name="Schroda M."/>
            <person name="Stern D."/>
            <person name="Umen J."/>
            <person name="Willows R."/>
            <person name="Wilson N."/>
            <person name="Zimmer S.L."/>
            <person name="Allmer J."/>
            <person name="Balk J."/>
            <person name="Bisova K."/>
            <person name="Chen C.J."/>
            <person name="Elias M."/>
            <person name="Gendler K."/>
            <person name="Hauser C."/>
            <person name="Lamb M.R."/>
            <person name="Ledford H."/>
            <person name="Long J.C."/>
            <person name="Minagawa J."/>
            <person name="Page M.D."/>
            <person name="Pan J."/>
            <person name="Pootakham W."/>
            <person name="Roje S."/>
            <person name="Rose A."/>
            <person name="Stahlberg E."/>
            <person name="Terauchi A.M."/>
            <person name="Yang P."/>
            <person name="Ball S."/>
            <person name="Bowler C."/>
            <person name="Dieckmann C.L."/>
            <person name="Gladyshev V.N."/>
            <person name="Green P."/>
            <person name="Jorgensen R."/>
            <person name="Mayfield S."/>
            <person name="Mueller-Roeber B."/>
            <person name="Rajamani S."/>
            <person name="Sayre R.T."/>
            <person name="Brokstein P."/>
            <person name="Dubchak I."/>
            <person name="Goodstein D."/>
            <person name="Hornick L."/>
            <person name="Huang Y.W."/>
            <person name="Jhaveri J."/>
            <person name="Luo Y."/>
            <person name="Martinez D."/>
            <person name="Ngau W.C."/>
            <person name="Otillar B."/>
            <person name="Poliakov A."/>
            <person name="Porter A."/>
            <person name="Szajkowski L."/>
            <person name="Werner G."/>
            <person name="Zhou K."/>
            <person name="Grigoriev I.V."/>
            <person name="Rokhsar D.S."/>
            <person name="Grossman A.R."/>
        </authorList>
    </citation>
    <scope>NUCLEOTIDE SEQUENCE [LARGE SCALE GENOMIC DNA]</scope>
    <source>
        <strain evidence="14">CC-503</strain>
        <strain evidence="13">CC-503 cw92 mt+</strain>
    </source>
</reference>
<feature type="domain" description="Guanylate cyclase" evidence="11">
    <location>
        <begin position="477"/>
        <end position="605"/>
    </location>
</feature>
<dbReference type="InterPro" id="IPR024096">
    <property type="entry name" value="NO_sig/Golgi_transp_ligand-bd"/>
</dbReference>
<dbReference type="InterPro" id="IPR011644">
    <property type="entry name" value="Heme_NO-bd"/>
</dbReference>
<dbReference type="SMART" id="SM00044">
    <property type="entry name" value="CYCc"/>
    <property type="match status" value="1"/>
</dbReference>
<dbReference type="PANTHER" id="PTHR45655">
    <property type="entry name" value="GUANYLATE CYCLASE SOLUBLE SUBUNIT BETA-2"/>
    <property type="match status" value="1"/>
</dbReference>
<dbReference type="Gene3D" id="3.30.70.1230">
    <property type="entry name" value="Nucleotide cyclase"/>
    <property type="match status" value="1"/>
</dbReference>
<dbReference type="STRING" id="3055.Q5YLC2"/>
<evidence type="ECO:0000256" key="7">
    <source>
        <dbReference type="ARBA" id="ARBA00023293"/>
    </source>
</evidence>
<dbReference type="PROSITE" id="PS00452">
    <property type="entry name" value="GUANYLATE_CYCLASE_1"/>
    <property type="match status" value="1"/>
</dbReference>
<dbReference type="InterPro" id="IPR029787">
    <property type="entry name" value="Nucleotide_cyclase"/>
</dbReference>
<dbReference type="SUPFAM" id="SSF111126">
    <property type="entry name" value="Ligand-binding domain in the NO signalling and Golgi transport"/>
    <property type="match status" value="1"/>
</dbReference>
<proteinExistence type="evidence at protein level"/>
<evidence type="ECO:0000256" key="4">
    <source>
        <dbReference type="ARBA" id="ARBA00022741"/>
    </source>
</evidence>
<evidence type="ECO:0000256" key="8">
    <source>
        <dbReference type="RuleBase" id="RU000405"/>
    </source>
</evidence>
<evidence type="ECO:0000256" key="10">
    <source>
        <dbReference type="SAM" id="MobiDB-lite"/>
    </source>
</evidence>
<dbReference type="PANTHER" id="PTHR45655:SF13">
    <property type="entry name" value="SOLUBLE GUANYLATE CYCLASE GCY-32-RELATED"/>
    <property type="match status" value="1"/>
</dbReference>
<dbReference type="GO" id="GO:0004383">
    <property type="term" value="F:guanylate cyclase activity"/>
    <property type="evidence" value="ECO:0000318"/>
    <property type="project" value="GO_Central"/>
</dbReference>
<gene>
    <name evidence="13" type="ORF">CHLRE_07g320750v5</name>
</gene>
<dbReference type="AlphaFoldDB" id="Q5YLC2"/>
<name>Q5YLC2_CHLRE</name>
<reference evidence="12" key="1">
    <citation type="journal article" date="2004" name="Science">
        <title>Femtomolar sensitivity of a NO sensor from Clostridium botulinum.</title>
        <authorList>
            <person name="Nioche P."/>
            <person name="Berka V."/>
            <person name="Vipond J."/>
            <person name="Minton N."/>
            <person name="Tsai A.L."/>
            <person name="Raman C.S."/>
        </authorList>
    </citation>
    <scope>NUCLEOTIDE SEQUENCE</scope>
</reference>
<evidence type="ECO:0000313" key="13">
    <source>
        <dbReference type="EMBL" id="PNW80520.1"/>
    </source>
</evidence>
<dbReference type="SUPFAM" id="SSF55073">
    <property type="entry name" value="Nucleotide cyclase"/>
    <property type="match status" value="1"/>
</dbReference>
<keyword evidence="7" id="KW-0141">cGMP biosynthesis</keyword>
<keyword evidence="9" id="KW-0175">Coiled coil</keyword>
<evidence type="ECO:0000256" key="1">
    <source>
        <dbReference type="ARBA" id="ARBA00004496"/>
    </source>
</evidence>
<evidence type="ECO:0007829" key="15">
    <source>
        <dbReference type="PDB" id="3ET6"/>
    </source>
</evidence>
<dbReference type="FunFam" id="3.30.70.1230:FF:000007">
    <property type="entry name" value="Guanylate cyclase soluble subunit alpha-3"/>
    <property type="match status" value="1"/>
</dbReference>
<keyword evidence="4" id="KW-0547">Nucleotide-binding</keyword>
<feature type="region of interest" description="Disordered" evidence="10">
    <location>
        <begin position="957"/>
        <end position="991"/>
    </location>
</feature>
<accession>Q5YLC2</accession>
<feature type="coiled-coil region" evidence="9">
    <location>
        <begin position="404"/>
        <end position="431"/>
    </location>
</feature>
<evidence type="ECO:0000313" key="14">
    <source>
        <dbReference type="Proteomes" id="UP000006906"/>
    </source>
</evidence>
<dbReference type="GeneID" id="5726396"/>
<dbReference type="PROSITE" id="PS50125">
    <property type="entry name" value="GUANYLATE_CYCLASE_2"/>
    <property type="match status" value="1"/>
</dbReference>
<dbReference type="PaxDb" id="3055-EDP07101"/>
<dbReference type="GO" id="GO:0008074">
    <property type="term" value="C:guanylate cyclase complex, soluble"/>
    <property type="evidence" value="ECO:0000318"/>
    <property type="project" value="GO_Central"/>
</dbReference>
<evidence type="ECO:0000256" key="3">
    <source>
        <dbReference type="ARBA" id="ARBA00022490"/>
    </source>
</evidence>
<feature type="compositionally biased region" description="Basic and acidic residues" evidence="10">
    <location>
        <begin position="339"/>
        <end position="362"/>
    </location>
</feature>
<dbReference type="PDB" id="3ET6">
    <property type="method" value="X-ray"/>
    <property type="resolution" value="2.55 A"/>
    <property type="chains" value="A/B=468-655"/>
</dbReference>
<dbReference type="InterPro" id="IPR042463">
    <property type="entry name" value="HNOB_dom_associated_sf"/>
</dbReference>
<dbReference type="Pfam" id="PF07701">
    <property type="entry name" value="HNOBA"/>
    <property type="match status" value="1"/>
</dbReference>
<sequence length="991" mass="106435">MLGWYDRAIESFLKQLGADAWRGTLHSAVGQDPVLWCTPSCPAGDTATLALFCSAAQSNTLEATPHQLLEEFGEYFVSYLTEQGYSNLLRTLGTSLLEFLQNLDDVHLHLGLMFPAMAVPAFECTDVGPTCLKLHYHSHRPALGPIVVGVLKGLAEQYWGLGGEQLQVELLRGRDDCGSEDDDHDVFRVSYPFQAALEQWKPPSSVANHQSAAAIALGPSASPAAAAVRSFTLSPNDFYQLFPFHLLLDRSCRVVQAGAVLERLFPELRGRSGVPLGDVFQMRAPSMTISFDSLHAAHADTVLLRARATGLDLKGQVLPVRVLASPEPVTATQCAEHVRTEHGGHQRQLAEHVGQRDGRPEQDGEQGFLFLGSPWLAGLAGMRQHGICISDIARHDSTRDFVLLAEQRHAETQLKERLETLTLELKDANSRLGEMAGWLDEERRRSDGLLYQMLPPEVASCLKNEERAPAQEHPEATVLFSDIVGFTEIASRSSPLEVCSLLDELYQRFDAAIEEYPQLYKVETIGDAYMVVCNVTVPCDDHADVLLEFALRMHEEASRVASSLGEPVRIRVGMHSGPVVAGVVGRKMPRFCLFGDTVNTASRMESHGEAGQIHISEACYCCLRSKERFEIRERGNITVKGKGTMRTYLLSPLERIPCDSLFAPLPQLHVTCNLTSPDQPMGPESMPASCLECLLQECRSSVSPSGGYPAPSPRRAIQPAMVPDECTSPWGRVPNCWEAAPLSSVVADAGFTAARGSCPGTTAEEPWRATAGPSSHTLLVPPGLPRAGRSSVDAVREERGMHSSRPAHVPVTPQAGMPAGARLGPSSASGGHAESTASSTSCGLVGIASPPGTATAATVAAAAAARVTTYLDVSAEMLSHISNARSARSAGGTLAAGFSWSGPGGQVSLSSPLSPRTRTPRHMMSMQAPQLPDLRTASISGTLAAKLSPLLVAAHSGTPQQEAYEEPEVPNSTGGRDMYVVPGTADNPCLE</sequence>
<evidence type="ECO:0000256" key="6">
    <source>
        <dbReference type="ARBA" id="ARBA00023239"/>
    </source>
</evidence>